<dbReference type="PANTHER" id="PTHR33204:SF18">
    <property type="entry name" value="TRANSCRIPTIONAL REGULATORY PROTEIN"/>
    <property type="match status" value="1"/>
</dbReference>
<dbReference type="RefSeq" id="WP_186599001.1">
    <property type="nucleotide sequence ID" value="NZ_JABWRS010000019.1"/>
</dbReference>
<dbReference type="InterPro" id="IPR036390">
    <property type="entry name" value="WH_DNA-bd_sf"/>
</dbReference>
<comment type="caution">
    <text evidence="5">The sequence shown here is derived from an EMBL/GenBank/DDBJ whole genome shotgun (WGS) entry which is preliminary data.</text>
</comment>
<name>A0ABR6VCC6_9PSED</name>
<dbReference type="PROSITE" id="PS51118">
    <property type="entry name" value="HTH_HXLR"/>
    <property type="match status" value="1"/>
</dbReference>
<protein>
    <submittedName>
        <fullName evidence="5">Helix-turn-helix transcriptional regulator</fullName>
    </submittedName>
</protein>
<reference evidence="5 6" key="1">
    <citation type="journal article" date="2020" name="Microorganisms">
        <title>Reliable Identification of Environmental Pseudomonas Isolates Using the rpoD Gene.</title>
        <authorList>
            <consortium name="The Broad Institute Genome Sequencing Platform"/>
            <person name="Girard L."/>
            <person name="Lood C."/>
            <person name="Rokni-Zadeh H."/>
            <person name="van Noort V."/>
            <person name="Lavigne R."/>
            <person name="De Mot R."/>
        </authorList>
    </citation>
    <scope>NUCLEOTIDE SEQUENCE [LARGE SCALE GENOMIC DNA]</scope>
    <source>
        <strain evidence="5 6">RW7P2</strain>
    </source>
</reference>
<dbReference type="Pfam" id="PF01638">
    <property type="entry name" value="HxlR"/>
    <property type="match status" value="1"/>
</dbReference>
<evidence type="ECO:0000256" key="2">
    <source>
        <dbReference type="ARBA" id="ARBA00023125"/>
    </source>
</evidence>
<sequence length="133" mass="15088">MDPAKIPPNERIVVQETCPPRRIHSLLTPKWSSMVMYVLSYGPSRTGQLQRSMPGVSKKMLTQSLRDLESEGLINRKVFEVVPPMVEYSLTDLGQSFVEPLLALYQWAEDNSALLDQLEENRRTAAVPQEAMD</sequence>
<accession>A0ABR6VCC6</accession>
<dbReference type="InterPro" id="IPR036388">
    <property type="entry name" value="WH-like_DNA-bd_sf"/>
</dbReference>
<evidence type="ECO:0000256" key="1">
    <source>
        <dbReference type="ARBA" id="ARBA00023015"/>
    </source>
</evidence>
<dbReference type="SUPFAM" id="SSF46785">
    <property type="entry name" value="Winged helix' DNA-binding domain"/>
    <property type="match status" value="1"/>
</dbReference>
<dbReference type="PANTHER" id="PTHR33204">
    <property type="entry name" value="TRANSCRIPTIONAL REGULATOR, MARR FAMILY"/>
    <property type="match status" value="1"/>
</dbReference>
<organism evidence="5 6">
    <name type="scientific">Pseudomonas taiwanensis</name>
    <dbReference type="NCBI Taxonomy" id="470150"/>
    <lineage>
        <taxon>Bacteria</taxon>
        <taxon>Pseudomonadati</taxon>
        <taxon>Pseudomonadota</taxon>
        <taxon>Gammaproteobacteria</taxon>
        <taxon>Pseudomonadales</taxon>
        <taxon>Pseudomonadaceae</taxon>
        <taxon>Pseudomonas</taxon>
    </lineage>
</organism>
<evidence type="ECO:0000313" key="5">
    <source>
        <dbReference type="EMBL" id="MBC3478034.1"/>
    </source>
</evidence>
<dbReference type="EMBL" id="JABWRS010000019">
    <property type="protein sequence ID" value="MBC3478034.1"/>
    <property type="molecule type" value="Genomic_DNA"/>
</dbReference>
<dbReference type="Gene3D" id="1.10.10.10">
    <property type="entry name" value="Winged helix-like DNA-binding domain superfamily/Winged helix DNA-binding domain"/>
    <property type="match status" value="1"/>
</dbReference>
<gene>
    <name evidence="5" type="ORF">HU747_20825</name>
</gene>
<evidence type="ECO:0000259" key="4">
    <source>
        <dbReference type="PROSITE" id="PS51118"/>
    </source>
</evidence>
<keyword evidence="2" id="KW-0238">DNA-binding</keyword>
<keyword evidence="6" id="KW-1185">Reference proteome</keyword>
<feature type="domain" description="HTH hxlR-type" evidence="4">
    <location>
        <begin position="18"/>
        <end position="116"/>
    </location>
</feature>
<evidence type="ECO:0000256" key="3">
    <source>
        <dbReference type="ARBA" id="ARBA00023163"/>
    </source>
</evidence>
<keyword evidence="3" id="KW-0804">Transcription</keyword>
<evidence type="ECO:0000313" key="6">
    <source>
        <dbReference type="Proteomes" id="UP000628086"/>
    </source>
</evidence>
<keyword evidence="1" id="KW-0805">Transcription regulation</keyword>
<dbReference type="Proteomes" id="UP000628086">
    <property type="component" value="Unassembled WGS sequence"/>
</dbReference>
<dbReference type="InterPro" id="IPR002577">
    <property type="entry name" value="HTH_HxlR"/>
</dbReference>
<proteinExistence type="predicted"/>